<keyword evidence="2" id="KW-1185">Reference proteome</keyword>
<dbReference type="KEGG" id="mcau:MIT9_P0007"/>
<gene>
    <name evidence="1" type="ORF">MIT9_P0007</name>
</gene>
<dbReference type="Proteomes" id="UP001321825">
    <property type="component" value="Chromosome"/>
</dbReference>
<protein>
    <submittedName>
        <fullName evidence="1">Cyclic-di-GMP-binding protein</fullName>
    </submittedName>
</protein>
<sequence length="561" mass="64053">MPIPAESSLLEPQALRSWLQDLPWVDTPRVARCLREQLCQLAERPLVPRQRALLLQCYQPHLLMLTATLEESLFDASLPLPPTEAEKAQLLVDLCELMARNYGLLADIWASAPTSADAVLPILHHALDWLARLGLHRAQIYAPPGAAFWKTVYHLFQLIERHELLLHPAAEPVREPLHVLFLFAVCNPPRFRPRELRQIDRLLRRFGRSLIIHPDPRHRDRSAGFAFDYLDPTPPRPRKRLPELKRPRADRRFLFTQPVIRQLLDYVKTEEPSGVETLPFCQSRRLALRLAHSLGAPKQRRWLRRRQSRNCRAIVGLEELVVFLRKHQDTDLEALMRTAATLENPEPGFSLETPAGAGEKDEARYSEVDALHILDTNKAQIRPEDIWGNPVATSPETVMEFSAQLADVSARGYRLHWHGSACPRLRPGEILSLVWEDGEPEIATIRWLHAQGERLISLGVELLSFSAQLVVASRFVPDIAEDGPEPQYSWAVLTPAQPAIGRDTCLLVPARTWCHGQWVDIYYTRHRKATFNLRQRLDSSPAYDLFTLEGIKLDAAADTRQ</sequence>
<accession>A0AAU9C7N2</accession>
<name>A0AAU9C7N2_9GAMM</name>
<reference evidence="2" key="1">
    <citation type="journal article" date="2024" name="Int. J. Syst. Evol. Microbiol.">
        <title>Methylomarinovum tepidoasis sp. nov., a moderately thermophilic methanotroph of the family Methylothermaceae isolated from a deep-sea hydrothermal field.</title>
        <authorList>
            <person name="Hirayama H."/>
            <person name="Takaki Y."/>
            <person name="Abe M."/>
            <person name="Miyazaki M."/>
            <person name="Uematsu K."/>
            <person name="Matsui Y."/>
            <person name="Takai K."/>
        </authorList>
    </citation>
    <scope>NUCLEOTIDE SEQUENCE [LARGE SCALE GENOMIC DNA]</scope>
    <source>
        <strain evidence="2">IT-9</strain>
    </source>
</reference>
<evidence type="ECO:0000313" key="1">
    <source>
        <dbReference type="EMBL" id="BCX80434.1"/>
    </source>
</evidence>
<proteinExistence type="predicted"/>
<evidence type="ECO:0000313" key="2">
    <source>
        <dbReference type="Proteomes" id="UP001321825"/>
    </source>
</evidence>
<dbReference type="EMBL" id="AP024714">
    <property type="protein sequence ID" value="BCX80434.1"/>
    <property type="molecule type" value="Genomic_DNA"/>
</dbReference>
<organism evidence="1 2">
    <name type="scientific">Methylomarinovum caldicuralii</name>
    <dbReference type="NCBI Taxonomy" id="438856"/>
    <lineage>
        <taxon>Bacteria</taxon>
        <taxon>Pseudomonadati</taxon>
        <taxon>Pseudomonadota</taxon>
        <taxon>Gammaproteobacteria</taxon>
        <taxon>Methylococcales</taxon>
        <taxon>Methylothermaceae</taxon>
        <taxon>Methylomarinovum</taxon>
    </lineage>
</organism>
<dbReference type="AlphaFoldDB" id="A0AAU9C7N2"/>